<feature type="region of interest" description="Disordered" evidence="1">
    <location>
        <begin position="1"/>
        <end position="111"/>
    </location>
</feature>
<keyword evidence="3" id="KW-1185">Reference proteome</keyword>
<evidence type="ECO:0000313" key="2">
    <source>
        <dbReference type="EMBL" id="KAJ1215743.1"/>
    </source>
</evidence>
<dbReference type="EMBL" id="JANPWB010000001">
    <property type="protein sequence ID" value="KAJ1215743.1"/>
    <property type="molecule type" value="Genomic_DNA"/>
</dbReference>
<protein>
    <submittedName>
        <fullName evidence="2">Uncharacterized protein</fullName>
    </submittedName>
</protein>
<reference evidence="2" key="1">
    <citation type="journal article" date="2022" name="bioRxiv">
        <title>Sequencing and chromosome-scale assembly of the giantPleurodeles waltlgenome.</title>
        <authorList>
            <person name="Brown T."/>
            <person name="Elewa A."/>
            <person name="Iarovenko S."/>
            <person name="Subramanian E."/>
            <person name="Araus A.J."/>
            <person name="Petzold A."/>
            <person name="Susuki M."/>
            <person name="Suzuki K.-i.T."/>
            <person name="Hayashi T."/>
            <person name="Toyoda A."/>
            <person name="Oliveira C."/>
            <person name="Osipova E."/>
            <person name="Leigh N.D."/>
            <person name="Simon A."/>
            <person name="Yun M.H."/>
        </authorList>
    </citation>
    <scope>NUCLEOTIDE SEQUENCE</scope>
    <source>
        <strain evidence="2">20211129_DDA</strain>
        <tissue evidence="2">Liver</tissue>
    </source>
</reference>
<gene>
    <name evidence="2" type="ORF">NDU88_003351</name>
</gene>
<proteinExistence type="predicted"/>
<organism evidence="2 3">
    <name type="scientific">Pleurodeles waltl</name>
    <name type="common">Iberian ribbed newt</name>
    <dbReference type="NCBI Taxonomy" id="8319"/>
    <lineage>
        <taxon>Eukaryota</taxon>
        <taxon>Metazoa</taxon>
        <taxon>Chordata</taxon>
        <taxon>Craniata</taxon>
        <taxon>Vertebrata</taxon>
        <taxon>Euteleostomi</taxon>
        <taxon>Amphibia</taxon>
        <taxon>Batrachia</taxon>
        <taxon>Caudata</taxon>
        <taxon>Salamandroidea</taxon>
        <taxon>Salamandridae</taxon>
        <taxon>Pleurodelinae</taxon>
        <taxon>Pleurodeles</taxon>
    </lineage>
</organism>
<evidence type="ECO:0000256" key="1">
    <source>
        <dbReference type="SAM" id="MobiDB-lite"/>
    </source>
</evidence>
<comment type="caution">
    <text evidence="2">The sequence shown here is derived from an EMBL/GenBank/DDBJ whole genome shotgun (WGS) entry which is preliminary data.</text>
</comment>
<dbReference type="Proteomes" id="UP001066276">
    <property type="component" value="Chromosome 1_1"/>
</dbReference>
<feature type="compositionally biased region" description="Low complexity" evidence="1">
    <location>
        <begin position="33"/>
        <end position="44"/>
    </location>
</feature>
<feature type="compositionally biased region" description="Polar residues" evidence="1">
    <location>
        <begin position="1"/>
        <end position="28"/>
    </location>
</feature>
<evidence type="ECO:0000313" key="3">
    <source>
        <dbReference type="Proteomes" id="UP001066276"/>
    </source>
</evidence>
<name>A0AAV7WRE5_PLEWA</name>
<accession>A0AAV7WRE5</accession>
<sequence>MEETGGRNQQRAAEQLSPSAVTEVQSLSHADVSSLLPLGPLSPRGRPPVKLQLQHLSPRVSGGQLRGRKTHNLGSSASAGFVPPRSPPRSRGQALAKTPASPAGSRAATQRHCLLNDATSLSAYA</sequence>
<dbReference type="AlphaFoldDB" id="A0AAV7WRE5"/>